<proteinExistence type="inferred from homology"/>
<dbReference type="HAMAP" id="MF_02087">
    <property type="entry name" value="PLP_homeostasis"/>
    <property type="match status" value="1"/>
</dbReference>
<dbReference type="RefSeq" id="WP_150276604.1">
    <property type="nucleotide sequence ID" value="NZ_BMFF01000002.1"/>
</dbReference>
<evidence type="ECO:0000256" key="3">
    <source>
        <dbReference type="RuleBase" id="RU004514"/>
    </source>
</evidence>
<comment type="caution">
    <text evidence="6">The sequence shown here is derived from an EMBL/GenBank/DDBJ whole genome shotgun (WGS) entry which is preliminary data.</text>
</comment>
<name>A0ABQ1PES3_9GAMM</name>
<dbReference type="PIRSF" id="PIRSF004848">
    <property type="entry name" value="YBL036c_PLPDEIII"/>
    <property type="match status" value="1"/>
</dbReference>
<feature type="modified residue" description="N6-(pyridoxal phosphate)lysine" evidence="2">
    <location>
        <position position="36"/>
    </location>
</feature>
<protein>
    <recommendedName>
        <fullName evidence="2">Pyridoxal phosphate homeostasis protein</fullName>
        <shortName evidence="2">PLP homeostasis protein</shortName>
    </recommendedName>
</protein>
<dbReference type="Pfam" id="PF01168">
    <property type="entry name" value="Ala_racemase_N"/>
    <property type="match status" value="1"/>
</dbReference>
<organism evidence="6 7">
    <name type="scientific">Halopseudomonas salina</name>
    <dbReference type="NCBI Taxonomy" id="1323744"/>
    <lineage>
        <taxon>Bacteria</taxon>
        <taxon>Pseudomonadati</taxon>
        <taxon>Pseudomonadota</taxon>
        <taxon>Gammaproteobacteria</taxon>
        <taxon>Pseudomonadales</taxon>
        <taxon>Pseudomonadaceae</taxon>
        <taxon>Halopseudomonas</taxon>
    </lineage>
</organism>
<evidence type="ECO:0000256" key="1">
    <source>
        <dbReference type="ARBA" id="ARBA00022898"/>
    </source>
</evidence>
<comment type="similarity">
    <text evidence="2 3">Belongs to the pyridoxal phosphate-binding protein YggS/PROSC family.</text>
</comment>
<dbReference type="NCBIfam" id="TIGR00044">
    <property type="entry name" value="YggS family pyridoxal phosphate-dependent enzyme"/>
    <property type="match status" value="1"/>
</dbReference>
<accession>A0ABQ1PES3</accession>
<keyword evidence="1 2" id="KW-0663">Pyridoxal phosphate</keyword>
<dbReference type="Proteomes" id="UP000638188">
    <property type="component" value="Unassembled WGS sequence"/>
</dbReference>
<sequence>MSTIAENIANVRERIARSAVSAARDPSEITLIAVSKTRPASAVRDACAAGLRDFGENYLQEALEKIEALSELPLTWHFIGPIQSNKTRPIAEHFDWVHGVDRLKIAKRLSEQRPAELGPLNICLQVNISREPSKSGVLPEDVAELATAVAALPRLKLRGLMAIPAPAEDSESRRQPLRALHECLQSLPMQLDTLSMGMSDDLGEAVQEGATMVRVGTALFGQREKTDDPATPPATHTKTEDTP</sequence>
<dbReference type="PANTHER" id="PTHR10146">
    <property type="entry name" value="PROLINE SYNTHETASE CO-TRANSCRIBED BACTERIAL HOMOLOG PROTEIN"/>
    <property type="match status" value="1"/>
</dbReference>
<feature type="domain" description="Alanine racemase N-terminal" evidence="5">
    <location>
        <begin position="28"/>
        <end position="223"/>
    </location>
</feature>
<evidence type="ECO:0000259" key="5">
    <source>
        <dbReference type="Pfam" id="PF01168"/>
    </source>
</evidence>
<dbReference type="InterPro" id="IPR011078">
    <property type="entry name" value="PyrdxlP_homeostasis"/>
</dbReference>
<feature type="region of interest" description="Disordered" evidence="4">
    <location>
        <begin position="220"/>
        <end position="243"/>
    </location>
</feature>
<keyword evidence="7" id="KW-1185">Reference proteome</keyword>
<dbReference type="EMBL" id="BMFF01000002">
    <property type="protein sequence ID" value="GGC95813.1"/>
    <property type="molecule type" value="Genomic_DNA"/>
</dbReference>
<evidence type="ECO:0000256" key="2">
    <source>
        <dbReference type="HAMAP-Rule" id="MF_02087"/>
    </source>
</evidence>
<dbReference type="Gene3D" id="3.20.20.10">
    <property type="entry name" value="Alanine racemase"/>
    <property type="match status" value="1"/>
</dbReference>
<gene>
    <name evidence="6" type="ORF">GCM10007418_14180</name>
</gene>
<reference evidence="7" key="1">
    <citation type="journal article" date="2019" name="Int. J. Syst. Evol. Microbiol.">
        <title>The Global Catalogue of Microorganisms (GCM) 10K type strain sequencing project: providing services to taxonomists for standard genome sequencing and annotation.</title>
        <authorList>
            <consortium name="The Broad Institute Genomics Platform"/>
            <consortium name="The Broad Institute Genome Sequencing Center for Infectious Disease"/>
            <person name="Wu L."/>
            <person name="Ma J."/>
        </authorList>
    </citation>
    <scope>NUCLEOTIDE SEQUENCE [LARGE SCALE GENOMIC DNA]</scope>
    <source>
        <strain evidence="7">CGMCC 1.12482</strain>
    </source>
</reference>
<dbReference type="PROSITE" id="PS01211">
    <property type="entry name" value="UPF0001"/>
    <property type="match status" value="1"/>
</dbReference>
<evidence type="ECO:0000313" key="7">
    <source>
        <dbReference type="Proteomes" id="UP000638188"/>
    </source>
</evidence>
<evidence type="ECO:0000256" key="4">
    <source>
        <dbReference type="SAM" id="MobiDB-lite"/>
    </source>
</evidence>
<dbReference type="SUPFAM" id="SSF51419">
    <property type="entry name" value="PLP-binding barrel"/>
    <property type="match status" value="1"/>
</dbReference>
<dbReference type="InterPro" id="IPR001608">
    <property type="entry name" value="Ala_racemase_N"/>
</dbReference>
<comment type="function">
    <text evidence="2">Pyridoxal 5'-phosphate (PLP)-binding protein, which is involved in PLP homeostasis.</text>
</comment>
<dbReference type="InterPro" id="IPR029066">
    <property type="entry name" value="PLP-binding_barrel"/>
</dbReference>
<evidence type="ECO:0000313" key="6">
    <source>
        <dbReference type="EMBL" id="GGC95813.1"/>
    </source>
</evidence>
<dbReference type="PANTHER" id="PTHR10146:SF14">
    <property type="entry name" value="PYRIDOXAL PHOSPHATE HOMEOSTASIS PROTEIN"/>
    <property type="match status" value="1"/>
</dbReference>
<dbReference type="CDD" id="cd06824">
    <property type="entry name" value="PLPDE_III_Yggs_like"/>
    <property type="match status" value="1"/>
</dbReference>